<protein>
    <recommendedName>
        <fullName evidence="4">Secreted protein</fullName>
    </recommendedName>
</protein>
<keyword evidence="3" id="KW-1185">Reference proteome</keyword>
<dbReference type="EMBL" id="CP012159">
    <property type="protein sequence ID" value="AKT38674.1"/>
    <property type="molecule type" value="Genomic_DNA"/>
</dbReference>
<feature type="chain" id="PRO_5005459262" description="Secreted protein" evidence="1">
    <location>
        <begin position="27"/>
        <end position="237"/>
    </location>
</feature>
<organism evidence="2 3">
    <name type="scientific">Chondromyces crocatus</name>
    <dbReference type="NCBI Taxonomy" id="52"/>
    <lineage>
        <taxon>Bacteria</taxon>
        <taxon>Pseudomonadati</taxon>
        <taxon>Myxococcota</taxon>
        <taxon>Polyangia</taxon>
        <taxon>Polyangiales</taxon>
        <taxon>Polyangiaceae</taxon>
        <taxon>Chondromyces</taxon>
    </lineage>
</organism>
<reference evidence="2 3" key="1">
    <citation type="submission" date="2015-07" db="EMBL/GenBank/DDBJ databases">
        <title>Genome analysis of myxobacterium Chondromyces crocatus Cm c5 reveals a high potential for natural compound synthesis and the genetic basis for the loss of fruiting body formation.</title>
        <authorList>
            <person name="Zaburannyi N."/>
            <person name="Bunk B."/>
            <person name="Maier J."/>
            <person name="Overmann J."/>
            <person name="Mueller R."/>
        </authorList>
    </citation>
    <scope>NUCLEOTIDE SEQUENCE [LARGE SCALE GENOMIC DNA]</scope>
    <source>
        <strain evidence="2 3">Cm c5</strain>
    </source>
</reference>
<dbReference type="Proteomes" id="UP000067626">
    <property type="component" value="Chromosome"/>
</dbReference>
<evidence type="ECO:0008006" key="4">
    <source>
        <dbReference type="Google" id="ProtNLM"/>
    </source>
</evidence>
<sequence length="237" mass="24869">MLKLSGCLAVAAAVSVVSLAPATASAQCGDIATSALNIVTENLVTGNGAPFFTAAFRFAYDLETSDVRDLWDYYSPSSPTYYEHILNGQYFTATSTLVDANNDGIADNIAAGDILVINSSSVAPAYGGHTVVVVGDVKVLSSKQNPITLDTQWIVPIADQTGSTHGCLSVGGTNYNDSRGCSSYAAGAAPGTAYMRVYTNANGEATAYNWRVNGSHTSYYDQATRPFTFGRVTPCNP</sequence>
<accession>A0A0K1ECV7</accession>
<evidence type="ECO:0000256" key="1">
    <source>
        <dbReference type="SAM" id="SignalP"/>
    </source>
</evidence>
<name>A0A0K1ECV7_CHOCO</name>
<gene>
    <name evidence="2" type="ORF">CMC5_028220</name>
</gene>
<dbReference type="RefSeq" id="WP_050430875.1">
    <property type="nucleotide sequence ID" value="NZ_CP012159.1"/>
</dbReference>
<evidence type="ECO:0000313" key="3">
    <source>
        <dbReference type="Proteomes" id="UP000067626"/>
    </source>
</evidence>
<dbReference type="KEGG" id="ccro:CMC5_028220"/>
<feature type="signal peptide" evidence="1">
    <location>
        <begin position="1"/>
        <end position="26"/>
    </location>
</feature>
<dbReference type="OrthoDB" id="5518612at2"/>
<keyword evidence="1" id="KW-0732">Signal</keyword>
<dbReference type="AlphaFoldDB" id="A0A0K1ECV7"/>
<evidence type="ECO:0000313" key="2">
    <source>
        <dbReference type="EMBL" id="AKT38674.1"/>
    </source>
</evidence>
<proteinExistence type="predicted"/>